<evidence type="ECO:0000313" key="1">
    <source>
        <dbReference type="EMBL" id="RTH26182.1"/>
    </source>
</evidence>
<evidence type="ECO:0008006" key="3">
    <source>
        <dbReference type="Google" id="ProtNLM"/>
    </source>
</evidence>
<dbReference type="AlphaFoldDB" id="A0A430RYQ4"/>
<dbReference type="Proteomes" id="UP000286712">
    <property type="component" value="Unassembled WGS sequence"/>
</dbReference>
<organism evidence="1 2">
    <name type="scientific">Thermus scotoductus</name>
    <dbReference type="NCBI Taxonomy" id="37636"/>
    <lineage>
        <taxon>Bacteria</taxon>
        <taxon>Thermotogati</taxon>
        <taxon>Deinococcota</taxon>
        <taxon>Deinococci</taxon>
        <taxon>Thermales</taxon>
        <taxon>Thermaceae</taxon>
        <taxon>Thermus</taxon>
    </lineage>
</organism>
<reference evidence="1 2" key="1">
    <citation type="journal article" date="2019" name="Extremophiles">
        <title>Biogeography of thermophiles and predominance of Thermus scotoductus in domestic water heaters.</title>
        <authorList>
            <person name="Wilpiszeski R.L."/>
            <person name="Zhang Z."/>
            <person name="House C.H."/>
        </authorList>
    </citation>
    <scope>NUCLEOTIDE SEQUENCE [LARGE SCALE GENOMIC DNA]</scope>
    <source>
        <strain evidence="1 2">27_S27</strain>
    </source>
</reference>
<sequence>MRLLAYDGHARRAYLAHRLGLKPVYRRVWARRGERPLAVGAHRYRWFYVCTFVEPETGESLVSFTPLTLPTTPLVYTSVVSAPTQHNHTTRI</sequence>
<accession>A0A430RYQ4</accession>
<dbReference type="EMBL" id="PELW01000125">
    <property type="protein sequence ID" value="RTH26182.1"/>
    <property type="molecule type" value="Genomic_DNA"/>
</dbReference>
<proteinExistence type="predicted"/>
<comment type="caution">
    <text evidence="1">The sequence shown here is derived from an EMBL/GenBank/DDBJ whole genome shotgun (WGS) entry which is preliminary data.</text>
</comment>
<name>A0A430RYQ4_THESC</name>
<evidence type="ECO:0000313" key="2">
    <source>
        <dbReference type="Proteomes" id="UP000286712"/>
    </source>
</evidence>
<protein>
    <recommendedName>
        <fullName evidence="3">Transposase</fullName>
    </recommendedName>
</protein>
<gene>
    <name evidence="1" type="ORF">CSW40_05475</name>
</gene>